<dbReference type="GO" id="GO:0005576">
    <property type="term" value="C:extracellular region"/>
    <property type="evidence" value="ECO:0007669"/>
    <property type="project" value="UniProtKB-SubCell"/>
</dbReference>
<evidence type="ECO:0000256" key="1">
    <source>
        <dbReference type="ARBA" id="ARBA00004613"/>
    </source>
</evidence>
<feature type="region of interest" description="Disordered" evidence="4">
    <location>
        <begin position="215"/>
        <end position="252"/>
    </location>
</feature>
<feature type="domain" description="Corticotropin-releasing factor" evidence="6">
    <location>
        <begin position="137"/>
        <end position="180"/>
    </location>
</feature>
<keyword evidence="3" id="KW-0372">Hormone</keyword>
<evidence type="ECO:0000259" key="6">
    <source>
        <dbReference type="SMART" id="SM00039"/>
    </source>
</evidence>
<feature type="chain" id="PRO_5034197468" evidence="5">
    <location>
        <begin position="24"/>
        <end position="252"/>
    </location>
</feature>
<proteinExistence type="predicted"/>
<keyword evidence="2" id="KW-0964">Secreted</keyword>
<dbReference type="InterPro" id="IPR018446">
    <property type="entry name" value="Corticotropin-releasing_fac_CS"/>
</dbReference>
<keyword evidence="5" id="KW-0732">Signal</keyword>
<evidence type="ECO:0000313" key="7">
    <source>
        <dbReference type="EMBL" id="CAG6612917.1"/>
    </source>
</evidence>
<evidence type="ECO:0000256" key="3">
    <source>
        <dbReference type="ARBA" id="ARBA00022702"/>
    </source>
</evidence>
<feature type="region of interest" description="Disordered" evidence="4">
    <location>
        <begin position="181"/>
        <end position="201"/>
    </location>
</feature>
<accession>A0A8D8LVU9</accession>
<dbReference type="SMART" id="SM00039">
    <property type="entry name" value="CRF"/>
    <property type="match status" value="1"/>
</dbReference>
<dbReference type="InterPro" id="IPR000187">
    <property type="entry name" value="CRF"/>
</dbReference>
<protein>
    <submittedName>
        <fullName evidence="7">Diuretic hormone</fullName>
    </submittedName>
</protein>
<feature type="compositionally biased region" description="Low complexity" evidence="4">
    <location>
        <begin position="183"/>
        <end position="192"/>
    </location>
</feature>
<dbReference type="Pfam" id="PF00473">
    <property type="entry name" value="CRF"/>
    <property type="match status" value="1"/>
</dbReference>
<sequence>MSLVSRVVPLFVLLSLSPSSIRSSEIIKTLQELNPGPADSETARFLLPKLAEKYSKYVTDLSGARGGGGEGGTEDAGAWDEYVYDPKLFLLTETEEEGPSANNYVDYRDKREAKMFREGGGGMGGNNNLIRGSTWNKGPSLSIVNPLDVLRQRLMLEIARRRQEKSQNQIDKNREILSNLGKRSYYQPSSQSRQERRSGDGGEWELMNWQSFMAEPMSSSLSRRSSRSQPEFPHHSETHHDLEHRNYNRHVN</sequence>
<evidence type="ECO:0000256" key="4">
    <source>
        <dbReference type="SAM" id="MobiDB-lite"/>
    </source>
</evidence>
<reference evidence="7" key="1">
    <citation type="submission" date="2021-05" db="EMBL/GenBank/DDBJ databases">
        <authorList>
            <person name="Alioto T."/>
            <person name="Alioto T."/>
            <person name="Gomez Garrido J."/>
        </authorList>
    </citation>
    <scope>NUCLEOTIDE SEQUENCE</scope>
</reference>
<dbReference type="GO" id="GO:0005179">
    <property type="term" value="F:hormone activity"/>
    <property type="evidence" value="ECO:0007669"/>
    <property type="project" value="UniProtKB-KW"/>
</dbReference>
<dbReference type="AlphaFoldDB" id="A0A8D8LVU9"/>
<comment type="subcellular location">
    <subcellularLocation>
        <location evidence="1">Secreted</location>
    </subcellularLocation>
</comment>
<dbReference type="EMBL" id="HBUF01025936">
    <property type="protein sequence ID" value="CAG6612917.1"/>
    <property type="molecule type" value="Transcribed_RNA"/>
</dbReference>
<feature type="signal peptide" evidence="5">
    <location>
        <begin position="1"/>
        <end position="23"/>
    </location>
</feature>
<evidence type="ECO:0000256" key="5">
    <source>
        <dbReference type="SAM" id="SignalP"/>
    </source>
</evidence>
<organism evidence="7">
    <name type="scientific">Cacopsylla melanoneura</name>
    <dbReference type="NCBI Taxonomy" id="428564"/>
    <lineage>
        <taxon>Eukaryota</taxon>
        <taxon>Metazoa</taxon>
        <taxon>Ecdysozoa</taxon>
        <taxon>Arthropoda</taxon>
        <taxon>Hexapoda</taxon>
        <taxon>Insecta</taxon>
        <taxon>Pterygota</taxon>
        <taxon>Neoptera</taxon>
        <taxon>Paraneoptera</taxon>
        <taxon>Hemiptera</taxon>
        <taxon>Sternorrhyncha</taxon>
        <taxon>Psylloidea</taxon>
        <taxon>Psyllidae</taxon>
        <taxon>Psyllinae</taxon>
        <taxon>Cacopsylla</taxon>
    </lineage>
</organism>
<name>A0A8D8LVU9_9HEMI</name>
<evidence type="ECO:0000256" key="2">
    <source>
        <dbReference type="ARBA" id="ARBA00022525"/>
    </source>
</evidence>
<feature type="compositionally biased region" description="Basic and acidic residues" evidence="4">
    <location>
        <begin position="232"/>
        <end position="246"/>
    </location>
</feature>
<dbReference type="PROSITE" id="PS00511">
    <property type="entry name" value="CRF"/>
    <property type="match status" value="1"/>
</dbReference>